<gene>
    <name evidence="3" type="ORF">HHI36_007011</name>
</gene>
<name>A0ABD2MNB1_9CUCU</name>
<dbReference type="EMBL" id="JABFTP020000021">
    <property type="protein sequence ID" value="KAL3267870.1"/>
    <property type="molecule type" value="Genomic_DNA"/>
</dbReference>
<dbReference type="Gene3D" id="3.90.228.10">
    <property type="match status" value="1"/>
</dbReference>
<dbReference type="PANTHER" id="PTHR45740">
    <property type="entry name" value="POLY [ADP-RIBOSE] POLYMERASE"/>
    <property type="match status" value="1"/>
</dbReference>
<keyword evidence="1" id="KW-0328">Glycosyltransferase</keyword>
<organism evidence="3 4">
    <name type="scientific">Cryptolaemus montrouzieri</name>
    <dbReference type="NCBI Taxonomy" id="559131"/>
    <lineage>
        <taxon>Eukaryota</taxon>
        <taxon>Metazoa</taxon>
        <taxon>Ecdysozoa</taxon>
        <taxon>Arthropoda</taxon>
        <taxon>Hexapoda</taxon>
        <taxon>Insecta</taxon>
        <taxon>Pterygota</taxon>
        <taxon>Neoptera</taxon>
        <taxon>Endopterygota</taxon>
        <taxon>Coleoptera</taxon>
        <taxon>Polyphaga</taxon>
        <taxon>Cucujiformia</taxon>
        <taxon>Coccinelloidea</taxon>
        <taxon>Coccinellidae</taxon>
        <taxon>Scymninae</taxon>
        <taxon>Scymnini</taxon>
        <taxon>Cryptolaemus</taxon>
    </lineage>
</organism>
<dbReference type="PANTHER" id="PTHR45740:SF2">
    <property type="entry name" value="POLY [ADP-RIBOSE] POLYMERASE"/>
    <property type="match status" value="1"/>
</dbReference>
<proteinExistence type="predicted"/>
<sequence length="210" mass="24559">MDSDISSLMKLLSLDQKFDYDYFPKWNEVLLEHNWPNACTQSKPSWLRYISSKNKSYDLEETNEIDYIHHTFRQSNLHIIKLEKVSVPYLERAFTLKKMKKFNCNTRSLYHATRPENIDSILRNNFNWRLYGSSKGNKHGKGVSFSPRAGFSNMFCKSSVKCMIIADILYCDVHVGSSHHTLPLSGYDTTRSNNGNVYVKFEDNEFYPNI</sequence>
<dbReference type="AlphaFoldDB" id="A0ABD2MNB1"/>
<dbReference type="PROSITE" id="PS51059">
    <property type="entry name" value="PARP_CATALYTIC"/>
    <property type="match status" value="1"/>
</dbReference>
<dbReference type="EC" id="2.4.2.-" evidence="1"/>
<keyword evidence="1" id="KW-0520">NAD</keyword>
<evidence type="ECO:0000313" key="4">
    <source>
        <dbReference type="Proteomes" id="UP001516400"/>
    </source>
</evidence>
<dbReference type="SUPFAM" id="SSF56399">
    <property type="entry name" value="ADP-ribosylation"/>
    <property type="match status" value="1"/>
</dbReference>
<feature type="domain" description="PARP catalytic" evidence="2">
    <location>
        <begin position="43"/>
        <end position="210"/>
    </location>
</feature>
<dbReference type="Proteomes" id="UP001516400">
    <property type="component" value="Unassembled WGS sequence"/>
</dbReference>
<protein>
    <recommendedName>
        <fullName evidence="1">Poly [ADP-ribose] polymerase</fullName>
        <shortName evidence="1">PARP</shortName>
        <ecNumber evidence="1">2.4.2.-</ecNumber>
    </recommendedName>
</protein>
<keyword evidence="4" id="KW-1185">Reference proteome</keyword>
<accession>A0ABD2MNB1</accession>
<evidence type="ECO:0000313" key="3">
    <source>
        <dbReference type="EMBL" id="KAL3267870.1"/>
    </source>
</evidence>
<reference evidence="3 4" key="1">
    <citation type="journal article" date="2021" name="BMC Biol.">
        <title>Horizontally acquired antibacterial genes associated with adaptive radiation of ladybird beetles.</title>
        <authorList>
            <person name="Li H.S."/>
            <person name="Tang X.F."/>
            <person name="Huang Y.H."/>
            <person name="Xu Z.Y."/>
            <person name="Chen M.L."/>
            <person name="Du X.Y."/>
            <person name="Qiu B.Y."/>
            <person name="Chen P.T."/>
            <person name="Zhang W."/>
            <person name="Slipinski A."/>
            <person name="Escalona H.E."/>
            <person name="Waterhouse R.M."/>
            <person name="Zwick A."/>
            <person name="Pang H."/>
        </authorList>
    </citation>
    <scope>NUCLEOTIDE SEQUENCE [LARGE SCALE GENOMIC DNA]</scope>
    <source>
        <strain evidence="3">SYSU2018</strain>
    </source>
</reference>
<keyword evidence="1" id="KW-0808">Transferase</keyword>
<evidence type="ECO:0000256" key="1">
    <source>
        <dbReference type="RuleBase" id="RU362114"/>
    </source>
</evidence>
<dbReference type="GO" id="GO:0003950">
    <property type="term" value="F:NAD+ poly-ADP-ribosyltransferase activity"/>
    <property type="evidence" value="ECO:0007669"/>
    <property type="project" value="UniProtKB-UniRule"/>
</dbReference>
<dbReference type="InterPro" id="IPR012317">
    <property type="entry name" value="Poly(ADP-ribose)pol_cat_dom"/>
</dbReference>
<dbReference type="Pfam" id="PF00644">
    <property type="entry name" value="PARP"/>
    <property type="match status" value="1"/>
</dbReference>
<evidence type="ECO:0000259" key="2">
    <source>
        <dbReference type="PROSITE" id="PS51059"/>
    </source>
</evidence>
<comment type="caution">
    <text evidence="3">The sequence shown here is derived from an EMBL/GenBank/DDBJ whole genome shotgun (WGS) entry which is preliminary data.</text>
</comment>
<dbReference type="InterPro" id="IPR051712">
    <property type="entry name" value="ARTD-AVP"/>
</dbReference>